<dbReference type="InterPro" id="IPR036236">
    <property type="entry name" value="Znf_C2H2_sf"/>
</dbReference>
<evidence type="ECO:0000256" key="4">
    <source>
        <dbReference type="ARBA" id="ARBA00022833"/>
    </source>
</evidence>
<dbReference type="Gene3D" id="3.30.160.60">
    <property type="entry name" value="Classic Zinc Finger"/>
    <property type="match status" value="2"/>
</dbReference>
<evidence type="ECO:0000256" key="2">
    <source>
        <dbReference type="ARBA" id="ARBA00022737"/>
    </source>
</evidence>
<dbReference type="EMBL" id="JAFNEN010000003">
    <property type="protein sequence ID" value="KAG8201696.1"/>
    <property type="molecule type" value="Genomic_DNA"/>
</dbReference>
<dbReference type="PANTHER" id="PTHR23235:SF120">
    <property type="entry name" value="KRUPPEL-LIKE FACTOR 15"/>
    <property type="match status" value="1"/>
</dbReference>
<organism evidence="7 8">
    <name type="scientific">Oedothorax gibbosus</name>
    <dbReference type="NCBI Taxonomy" id="931172"/>
    <lineage>
        <taxon>Eukaryota</taxon>
        <taxon>Metazoa</taxon>
        <taxon>Ecdysozoa</taxon>
        <taxon>Arthropoda</taxon>
        <taxon>Chelicerata</taxon>
        <taxon>Arachnida</taxon>
        <taxon>Araneae</taxon>
        <taxon>Araneomorphae</taxon>
        <taxon>Entelegynae</taxon>
        <taxon>Araneoidea</taxon>
        <taxon>Linyphiidae</taxon>
        <taxon>Erigoninae</taxon>
        <taxon>Oedothorax</taxon>
    </lineage>
</organism>
<keyword evidence="1" id="KW-0479">Metal-binding</keyword>
<dbReference type="InterPro" id="IPR013087">
    <property type="entry name" value="Znf_C2H2_type"/>
</dbReference>
<dbReference type="GO" id="GO:0000981">
    <property type="term" value="F:DNA-binding transcription factor activity, RNA polymerase II-specific"/>
    <property type="evidence" value="ECO:0007669"/>
    <property type="project" value="TreeGrafter"/>
</dbReference>
<evidence type="ECO:0000259" key="6">
    <source>
        <dbReference type="PROSITE" id="PS50157"/>
    </source>
</evidence>
<dbReference type="PROSITE" id="PS00028">
    <property type="entry name" value="ZINC_FINGER_C2H2_1"/>
    <property type="match status" value="1"/>
</dbReference>
<dbReference type="FunFam" id="3.30.160.60:FF:000557">
    <property type="entry name" value="zinc finger and SCAN domain-containing protein 29"/>
    <property type="match status" value="1"/>
</dbReference>
<proteinExistence type="predicted"/>
<evidence type="ECO:0000313" key="8">
    <source>
        <dbReference type="Proteomes" id="UP000827092"/>
    </source>
</evidence>
<dbReference type="Pfam" id="PF00096">
    <property type="entry name" value="zf-C2H2"/>
    <property type="match status" value="1"/>
</dbReference>
<feature type="domain" description="C2H2-type" evidence="6">
    <location>
        <begin position="14"/>
        <end position="41"/>
    </location>
</feature>
<gene>
    <name evidence="7" type="ORF">JTE90_012760</name>
</gene>
<dbReference type="PANTHER" id="PTHR23235">
    <property type="entry name" value="KRUEPPEL-LIKE TRANSCRIPTION FACTOR"/>
    <property type="match status" value="1"/>
</dbReference>
<protein>
    <recommendedName>
        <fullName evidence="6">C2H2-type domain-containing protein</fullName>
    </recommendedName>
</protein>
<reference evidence="7 8" key="1">
    <citation type="journal article" date="2022" name="Nat. Ecol. Evol.">
        <title>A masculinizing supergene underlies an exaggerated male reproductive morph in a spider.</title>
        <authorList>
            <person name="Hendrickx F."/>
            <person name="De Corte Z."/>
            <person name="Sonet G."/>
            <person name="Van Belleghem S.M."/>
            <person name="Kostlbacher S."/>
            <person name="Vangestel C."/>
        </authorList>
    </citation>
    <scope>NUCLEOTIDE SEQUENCE [LARGE SCALE GENOMIC DNA]</scope>
    <source>
        <strain evidence="7">W744_W776</strain>
    </source>
</reference>
<dbReference type="SMART" id="SM00355">
    <property type="entry name" value="ZnF_C2H2"/>
    <property type="match status" value="2"/>
</dbReference>
<keyword evidence="3 5" id="KW-0863">Zinc-finger</keyword>
<sequence>MLNSVFEKKDHKMHHCPYCPYSHRRKYNTDLHIRKHTGEKPFHCDMCGRRFSDKSNLNKHAITHLIQSMNRVDT</sequence>
<evidence type="ECO:0000313" key="7">
    <source>
        <dbReference type="EMBL" id="KAG8201696.1"/>
    </source>
</evidence>
<keyword evidence="8" id="KW-1185">Reference proteome</keyword>
<dbReference type="AlphaFoldDB" id="A0AAV6W008"/>
<evidence type="ECO:0000256" key="5">
    <source>
        <dbReference type="PROSITE-ProRule" id="PRU00042"/>
    </source>
</evidence>
<name>A0AAV6W008_9ARAC</name>
<comment type="caution">
    <text evidence="7">The sequence shown here is derived from an EMBL/GenBank/DDBJ whole genome shotgun (WGS) entry which is preliminary data.</text>
</comment>
<keyword evidence="2" id="KW-0677">Repeat</keyword>
<keyword evidence="4" id="KW-0862">Zinc</keyword>
<evidence type="ECO:0000256" key="3">
    <source>
        <dbReference type="ARBA" id="ARBA00022771"/>
    </source>
</evidence>
<dbReference type="PROSITE" id="PS50157">
    <property type="entry name" value="ZINC_FINGER_C2H2_2"/>
    <property type="match status" value="2"/>
</dbReference>
<accession>A0AAV6W008</accession>
<feature type="domain" description="C2H2-type" evidence="6">
    <location>
        <begin position="42"/>
        <end position="64"/>
    </location>
</feature>
<dbReference type="GO" id="GO:0000978">
    <property type="term" value="F:RNA polymerase II cis-regulatory region sequence-specific DNA binding"/>
    <property type="evidence" value="ECO:0007669"/>
    <property type="project" value="TreeGrafter"/>
</dbReference>
<dbReference type="GO" id="GO:0008270">
    <property type="term" value="F:zinc ion binding"/>
    <property type="evidence" value="ECO:0007669"/>
    <property type="project" value="UniProtKB-KW"/>
</dbReference>
<dbReference type="SUPFAM" id="SSF57667">
    <property type="entry name" value="beta-beta-alpha zinc fingers"/>
    <property type="match status" value="1"/>
</dbReference>
<dbReference type="Proteomes" id="UP000827092">
    <property type="component" value="Unassembled WGS sequence"/>
</dbReference>
<evidence type="ECO:0000256" key="1">
    <source>
        <dbReference type="ARBA" id="ARBA00022723"/>
    </source>
</evidence>